<name>A0A1E5T5E8_9BACT</name>
<dbReference type="Pfam" id="PF13287">
    <property type="entry name" value="Fn3_assoc"/>
    <property type="match status" value="1"/>
</dbReference>
<proteinExistence type="predicted"/>
<comment type="caution">
    <text evidence="1">The sequence shown here is derived from an EMBL/GenBank/DDBJ whole genome shotgun (WGS) entry which is preliminary data.</text>
</comment>
<sequence>MKRILTLILLCSVFILNGQTYQLAKPLVKVEGESFFENSAIIRCEFDLKGAVIRYTLDDSEPNQRSKRYKKPLTIKKSTTIKVKAFKNGFQASKTVRLDLFKMTAPLTSIKLSPEPSGTYMAEGAKTLNDQKAGSFNFRDGRWVGYNKGPVTIDIDLGKVVQKEKLVLSTLVSPDSWIMRPEYLSYTHSIDGKDFEQETRIGMIGMISTETAYKRFWHLAMEGPYRYVRITIKPLSAIPNWHPGKGQPGWLFIDEIFIQQ</sequence>
<dbReference type="EMBL" id="MDGQ01000003">
    <property type="protein sequence ID" value="OEK06590.1"/>
    <property type="molecule type" value="Genomic_DNA"/>
</dbReference>
<gene>
    <name evidence="1" type="ORF">BFP71_02665</name>
</gene>
<evidence type="ECO:0000313" key="2">
    <source>
        <dbReference type="Proteomes" id="UP000095552"/>
    </source>
</evidence>
<reference evidence="1 2" key="1">
    <citation type="submission" date="2016-08" db="EMBL/GenBank/DDBJ databases">
        <title>Draft genome of Fabibacter sp. strain SK-8.</title>
        <authorList>
            <person name="Wong S.-K."/>
            <person name="Hamasaki K."/>
            <person name="Yoshizawa S."/>
        </authorList>
    </citation>
    <scope>NUCLEOTIDE SEQUENCE [LARGE SCALE GENOMIC DNA]</scope>
    <source>
        <strain evidence="1 2">SK-8</strain>
    </source>
</reference>
<accession>A0A1E5T5E8</accession>
<protein>
    <recommendedName>
        <fullName evidence="3">F5/8 type C domain-containing protein</fullName>
    </recommendedName>
</protein>
<dbReference type="AlphaFoldDB" id="A0A1E5T5E8"/>
<keyword evidence="2" id="KW-1185">Reference proteome</keyword>
<dbReference type="InterPro" id="IPR026876">
    <property type="entry name" value="Fn3_assoc_repeat"/>
</dbReference>
<evidence type="ECO:0000313" key="1">
    <source>
        <dbReference type="EMBL" id="OEK06590.1"/>
    </source>
</evidence>
<organism evidence="1 2">
    <name type="scientific">Roseivirga misakiensis</name>
    <dbReference type="NCBI Taxonomy" id="1563681"/>
    <lineage>
        <taxon>Bacteria</taxon>
        <taxon>Pseudomonadati</taxon>
        <taxon>Bacteroidota</taxon>
        <taxon>Cytophagia</taxon>
        <taxon>Cytophagales</taxon>
        <taxon>Roseivirgaceae</taxon>
        <taxon>Roseivirga</taxon>
    </lineage>
</organism>
<evidence type="ECO:0008006" key="3">
    <source>
        <dbReference type="Google" id="ProtNLM"/>
    </source>
</evidence>
<dbReference type="STRING" id="1563681.BFP71_02665"/>
<dbReference type="OrthoDB" id="9804511at2"/>
<dbReference type="RefSeq" id="WP_069833902.1">
    <property type="nucleotide sequence ID" value="NZ_MDGQ01000003.1"/>
</dbReference>
<dbReference type="Proteomes" id="UP000095552">
    <property type="component" value="Unassembled WGS sequence"/>
</dbReference>